<evidence type="ECO:0000256" key="1">
    <source>
        <dbReference type="ARBA" id="ARBA00010462"/>
    </source>
</evidence>
<comment type="similarity">
    <text evidence="1 4 5">Belongs to the PCNA family.</text>
</comment>
<dbReference type="GO" id="GO:0006272">
    <property type="term" value="P:leading strand elongation"/>
    <property type="evidence" value="ECO:0007669"/>
    <property type="project" value="TreeGrafter"/>
</dbReference>
<dbReference type="PANTHER" id="PTHR11352:SF0">
    <property type="entry name" value="PROLIFERATING CELL NUCLEAR ANTIGEN"/>
    <property type="match status" value="1"/>
</dbReference>
<organism evidence="9 10">
    <name type="scientific">Ignicoccus islandicus DSM 13165</name>
    <dbReference type="NCBI Taxonomy" id="940295"/>
    <lineage>
        <taxon>Archaea</taxon>
        <taxon>Thermoproteota</taxon>
        <taxon>Thermoprotei</taxon>
        <taxon>Desulfurococcales</taxon>
        <taxon>Desulfurococcaceae</taxon>
        <taxon>Ignicoccus</taxon>
    </lineage>
</organism>
<dbReference type="KEGG" id="iis:EYM_06340"/>
<dbReference type="Pfam" id="PF00705">
    <property type="entry name" value="PCNA_N"/>
    <property type="match status" value="1"/>
</dbReference>
<evidence type="ECO:0000256" key="2">
    <source>
        <dbReference type="ARBA" id="ARBA00022705"/>
    </source>
</evidence>
<dbReference type="GeneID" id="30680644"/>
<dbReference type="InterPro" id="IPR000730">
    <property type="entry name" value="Pr_cel_nuc_antig"/>
</dbReference>
<dbReference type="Pfam" id="PF02747">
    <property type="entry name" value="PCNA_C"/>
    <property type="match status" value="1"/>
</dbReference>
<sequence>MRIVYPETKVFQSMVEALGKIVNEVALIADEEGIVMKALDPAQVALIQVKINKDVFLEYEVEGRESIGFNIANVLKFMKRAKKGYQLELGTEEGGSKFRIMLRGTLIKKYTILNLDVPEPEVPDLSSLNYSVKGSILASVLGNAIKDIEAISDTVYFEAPDTDTLLIKSGEGEAASVTKLTRASTALIELEVNEPAKGAYDVSFLKNVVSLTKVSDTIDFMFGNDTPLYLKFSIIAGGEVEYLLAPQAI</sequence>
<protein>
    <recommendedName>
        <fullName evidence="4">DNA polymerase sliding clamp</fullName>
    </recommendedName>
    <alternativeName>
        <fullName evidence="4">Proliferating cell nuclear antigen homolog</fullName>
        <shortName evidence="4">PCNA</shortName>
    </alternativeName>
</protein>
<evidence type="ECO:0000259" key="8">
    <source>
        <dbReference type="Pfam" id="PF02747"/>
    </source>
</evidence>
<dbReference type="AlphaFoldDB" id="A0A0U3F8G8"/>
<feature type="domain" description="Proliferating cell nuclear antigen PCNA N-terminal" evidence="7">
    <location>
        <begin position="7"/>
        <end position="103"/>
    </location>
</feature>
<gene>
    <name evidence="4" type="primary">pcn</name>
    <name evidence="9" type="ORF">EYM_06340</name>
</gene>
<dbReference type="InterPro" id="IPR022648">
    <property type="entry name" value="Pr_cel_nuc_antig_N"/>
</dbReference>
<dbReference type="PANTHER" id="PTHR11352">
    <property type="entry name" value="PROLIFERATING CELL NUCLEAR ANTIGEN"/>
    <property type="match status" value="1"/>
</dbReference>
<comment type="function">
    <text evidence="4">Sliding clamp subunit that acts as a moving platform for DNA processing. Responsible for tethering the catalytic subunit of DNA polymerase and other proteins to DNA during high-speed replication.</text>
</comment>
<dbReference type="RefSeq" id="WP_075050165.1">
    <property type="nucleotide sequence ID" value="NZ_CP006867.1"/>
</dbReference>
<evidence type="ECO:0000256" key="4">
    <source>
        <dbReference type="HAMAP-Rule" id="MF_00317"/>
    </source>
</evidence>
<dbReference type="PRINTS" id="PR00339">
    <property type="entry name" value="PCNACYCLIN"/>
</dbReference>
<accession>A0A0U3F8G8</accession>
<keyword evidence="2 4" id="KW-0235">DNA replication</keyword>
<dbReference type="STRING" id="940295.EYM_06340"/>
<evidence type="ECO:0000313" key="9">
    <source>
        <dbReference type="EMBL" id="ALU11929.1"/>
    </source>
</evidence>
<dbReference type="InterPro" id="IPR022649">
    <property type="entry name" value="Pr_cel_nuc_antig_C"/>
</dbReference>
<evidence type="ECO:0000256" key="3">
    <source>
        <dbReference type="ARBA" id="ARBA00023125"/>
    </source>
</evidence>
<dbReference type="GO" id="GO:0030337">
    <property type="term" value="F:DNA polymerase processivity factor activity"/>
    <property type="evidence" value="ECO:0007669"/>
    <property type="project" value="UniProtKB-UniRule"/>
</dbReference>
<dbReference type="GO" id="GO:0006275">
    <property type="term" value="P:regulation of DNA replication"/>
    <property type="evidence" value="ECO:0007669"/>
    <property type="project" value="UniProtKB-UniRule"/>
</dbReference>
<keyword evidence="3 4" id="KW-0238">DNA-binding</keyword>
<evidence type="ECO:0000259" key="7">
    <source>
        <dbReference type="Pfam" id="PF00705"/>
    </source>
</evidence>
<comment type="subunit">
    <text evidence="4">Homotrimer. The subunits circularize to form a toroid; DNA passes through its center. Replication factor C (RFC) is required to load the toroid on the DNA.</text>
</comment>
<evidence type="ECO:0000313" key="10">
    <source>
        <dbReference type="Proteomes" id="UP000060778"/>
    </source>
</evidence>
<dbReference type="CDD" id="cd00577">
    <property type="entry name" value="PCNA"/>
    <property type="match status" value="1"/>
</dbReference>
<dbReference type="GO" id="GO:0003677">
    <property type="term" value="F:DNA binding"/>
    <property type="evidence" value="ECO:0007669"/>
    <property type="project" value="UniProtKB-UniRule"/>
</dbReference>
<dbReference type="Gene3D" id="3.70.10.10">
    <property type="match status" value="1"/>
</dbReference>
<proteinExistence type="inferred from homology"/>
<keyword evidence="10" id="KW-1185">Reference proteome</keyword>
<name>A0A0U3F8G8_9CREN</name>
<reference evidence="9 10" key="1">
    <citation type="submission" date="2013-11" db="EMBL/GenBank/DDBJ databases">
        <title>Comparative genomics of Ignicoccus.</title>
        <authorList>
            <person name="Podar M."/>
        </authorList>
    </citation>
    <scope>NUCLEOTIDE SEQUENCE [LARGE SCALE GENOMIC DNA]</scope>
    <source>
        <strain evidence="9 10">DSM 13165</strain>
    </source>
</reference>
<feature type="domain" description="Proliferating cell nuclear antigen PCNA C-terminal" evidence="8">
    <location>
        <begin position="143"/>
        <end position="246"/>
    </location>
</feature>
<dbReference type="SUPFAM" id="SSF55979">
    <property type="entry name" value="DNA clamp"/>
    <property type="match status" value="2"/>
</dbReference>
<dbReference type="Proteomes" id="UP000060778">
    <property type="component" value="Chromosome"/>
</dbReference>
<evidence type="ECO:0000256" key="6">
    <source>
        <dbReference type="RuleBase" id="RU003673"/>
    </source>
</evidence>
<dbReference type="NCBIfam" id="NF002221">
    <property type="entry name" value="PRK01115.1-4"/>
    <property type="match status" value="1"/>
</dbReference>
<dbReference type="OrthoDB" id="14749at2157"/>
<dbReference type="EMBL" id="CP006867">
    <property type="protein sequence ID" value="ALU11929.1"/>
    <property type="molecule type" value="Genomic_DNA"/>
</dbReference>
<comment type="function">
    <text evidence="6">Sliding clamp subunit. Responsible for tethering the catalytic subunit of DNA polymerase to DNA during high-speed replication.</text>
</comment>
<evidence type="ECO:0000256" key="5">
    <source>
        <dbReference type="RuleBase" id="RU003671"/>
    </source>
</evidence>
<dbReference type="InterPro" id="IPR046938">
    <property type="entry name" value="DNA_clamp_sf"/>
</dbReference>
<dbReference type="HAMAP" id="MF_00317">
    <property type="entry name" value="DNApol_clamp_arch"/>
    <property type="match status" value="1"/>
</dbReference>